<comment type="caution">
    <text evidence="2">The sequence shown here is derived from an EMBL/GenBank/DDBJ whole genome shotgun (WGS) entry which is preliminary data.</text>
</comment>
<dbReference type="Gene3D" id="3.90.176.10">
    <property type="entry name" value="Toxin ADP-ribosyltransferase, Chain A, domain 1"/>
    <property type="match status" value="1"/>
</dbReference>
<protein>
    <submittedName>
        <fullName evidence="2">Uncharacterized protein</fullName>
    </submittedName>
</protein>
<keyword evidence="3" id="KW-1185">Reference proteome</keyword>
<proteinExistence type="predicted"/>
<sequence length="68" mass="7786">MWDKRELLLAAIIFTAGYYIVTVMSIDLDMAEDAVDDRYDGCREKAMERSAQQPQLLLVFTVSSQCLH</sequence>
<keyword evidence="1" id="KW-0812">Transmembrane</keyword>
<gene>
    <name evidence="2" type="ORF">Q5P01_025299</name>
</gene>
<organism evidence="2 3">
    <name type="scientific">Channa striata</name>
    <name type="common">Snakehead murrel</name>
    <name type="synonym">Ophicephalus striatus</name>
    <dbReference type="NCBI Taxonomy" id="64152"/>
    <lineage>
        <taxon>Eukaryota</taxon>
        <taxon>Metazoa</taxon>
        <taxon>Chordata</taxon>
        <taxon>Craniata</taxon>
        <taxon>Vertebrata</taxon>
        <taxon>Euteleostomi</taxon>
        <taxon>Actinopterygii</taxon>
        <taxon>Neopterygii</taxon>
        <taxon>Teleostei</taxon>
        <taxon>Neoteleostei</taxon>
        <taxon>Acanthomorphata</taxon>
        <taxon>Anabantaria</taxon>
        <taxon>Anabantiformes</taxon>
        <taxon>Channoidei</taxon>
        <taxon>Channidae</taxon>
        <taxon>Channa</taxon>
    </lineage>
</organism>
<dbReference type="EMBL" id="JAUPFM010000021">
    <property type="protein sequence ID" value="KAK2817108.1"/>
    <property type="molecule type" value="Genomic_DNA"/>
</dbReference>
<keyword evidence="1" id="KW-0472">Membrane</keyword>
<dbReference type="Proteomes" id="UP001187415">
    <property type="component" value="Unassembled WGS sequence"/>
</dbReference>
<evidence type="ECO:0000313" key="2">
    <source>
        <dbReference type="EMBL" id="KAK2817108.1"/>
    </source>
</evidence>
<name>A0AA88LP21_CHASR</name>
<reference evidence="2" key="1">
    <citation type="submission" date="2023-07" db="EMBL/GenBank/DDBJ databases">
        <title>Chromosome-level Genome Assembly of Striped Snakehead (Channa striata).</title>
        <authorList>
            <person name="Liu H."/>
        </authorList>
    </citation>
    <scope>NUCLEOTIDE SEQUENCE</scope>
    <source>
        <strain evidence="2">Gz</strain>
        <tissue evidence="2">Muscle</tissue>
    </source>
</reference>
<accession>A0AA88LP21</accession>
<feature type="transmembrane region" description="Helical" evidence="1">
    <location>
        <begin position="7"/>
        <end position="26"/>
    </location>
</feature>
<dbReference type="AlphaFoldDB" id="A0AA88LP21"/>
<keyword evidence="1" id="KW-1133">Transmembrane helix</keyword>
<evidence type="ECO:0000256" key="1">
    <source>
        <dbReference type="SAM" id="Phobius"/>
    </source>
</evidence>
<evidence type="ECO:0000313" key="3">
    <source>
        <dbReference type="Proteomes" id="UP001187415"/>
    </source>
</evidence>